<feature type="domain" description="Prolyl 4-hydroxylase alpha subunit" evidence="6">
    <location>
        <begin position="37"/>
        <end position="246"/>
    </location>
</feature>
<dbReference type="InterPro" id="IPR045054">
    <property type="entry name" value="P4HA-like"/>
</dbReference>
<keyword evidence="3" id="KW-0223">Dioxygenase</keyword>
<keyword evidence="2" id="KW-0479">Metal-binding</keyword>
<dbReference type="Proteomes" id="UP001447188">
    <property type="component" value="Unassembled WGS sequence"/>
</dbReference>
<comment type="caution">
    <text evidence="7">The sequence shown here is derived from an EMBL/GenBank/DDBJ whole genome shotgun (WGS) entry which is preliminary data.</text>
</comment>
<dbReference type="SMART" id="SM00702">
    <property type="entry name" value="P4Hc"/>
    <property type="match status" value="1"/>
</dbReference>
<dbReference type="InterPro" id="IPR044862">
    <property type="entry name" value="Pro_4_hyd_alph_FE2OG_OXY"/>
</dbReference>
<evidence type="ECO:0000256" key="2">
    <source>
        <dbReference type="ARBA" id="ARBA00022723"/>
    </source>
</evidence>
<sequence>MFYENLDVRMSSNSLQLPTVTPLDFATTALAPHYDNYYALLIDDCFTASECADLIGLADSDWKAAAKSTNFRDCSRIIKDDVVAAKRIYDRVKPFLEDVLEIEEGGRWWENVVGKNGGRSGMSKGRWRMARLNERLRFLKYGEGQYFKPHCDSSYSTPDKSLKSFLTLHLYLNDSFSPSTEDPTQDNVERELKKGGATRFWSPEKDQYLDVEPKRGRVLVFQQRMLLHSGEPVEEGVKMTVRSDLMFEWAPYEKGGGEK</sequence>
<accession>A0ABR3GIA8</accession>
<dbReference type="InterPro" id="IPR006620">
    <property type="entry name" value="Pro_4_hyd_alph"/>
</dbReference>
<protein>
    <recommendedName>
        <fullName evidence="6">Prolyl 4-hydroxylase alpha subunit domain-containing protein</fullName>
    </recommendedName>
</protein>
<keyword evidence="5" id="KW-0408">Iron</keyword>
<keyword evidence="8" id="KW-1185">Reference proteome</keyword>
<comment type="cofactor">
    <cofactor evidence="1">
        <name>L-ascorbate</name>
        <dbReference type="ChEBI" id="CHEBI:38290"/>
    </cofactor>
</comment>
<keyword evidence="4" id="KW-0560">Oxidoreductase</keyword>
<organism evidence="7 8">
    <name type="scientific">Discina gigas</name>
    <dbReference type="NCBI Taxonomy" id="1032678"/>
    <lineage>
        <taxon>Eukaryota</taxon>
        <taxon>Fungi</taxon>
        <taxon>Dikarya</taxon>
        <taxon>Ascomycota</taxon>
        <taxon>Pezizomycotina</taxon>
        <taxon>Pezizomycetes</taxon>
        <taxon>Pezizales</taxon>
        <taxon>Discinaceae</taxon>
        <taxon>Discina</taxon>
    </lineage>
</organism>
<evidence type="ECO:0000256" key="3">
    <source>
        <dbReference type="ARBA" id="ARBA00022964"/>
    </source>
</evidence>
<evidence type="ECO:0000313" key="8">
    <source>
        <dbReference type="Proteomes" id="UP001447188"/>
    </source>
</evidence>
<dbReference type="Pfam" id="PF13640">
    <property type="entry name" value="2OG-FeII_Oxy_3"/>
    <property type="match status" value="1"/>
</dbReference>
<evidence type="ECO:0000259" key="6">
    <source>
        <dbReference type="SMART" id="SM00702"/>
    </source>
</evidence>
<dbReference type="Gene3D" id="2.60.120.620">
    <property type="entry name" value="q2cbj1_9rhob like domain"/>
    <property type="match status" value="1"/>
</dbReference>
<evidence type="ECO:0000256" key="1">
    <source>
        <dbReference type="ARBA" id="ARBA00001961"/>
    </source>
</evidence>
<name>A0ABR3GIA8_9PEZI</name>
<evidence type="ECO:0000256" key="5">
    <source>
        <dbReference type="ARBA" id="ARBA00023004"/>
    </source>
</evidence>
<proteinExistence type="predicted"/>
<dbReference type="PANTHER" id="PTHR10869">
    <property type="entry name" value="PROLYL 4-HYDROXYLASE ALPHA SUBUNIT"/>
    <property type="match status" value="1"/>
</dbReference>
<gene>
    <name evidence="7" type="ORF">Q9L58_005403</name>
</gene>
<dbReference type="EMBL" id="JBBBZM010000065">
    <property type="protein sequence ID" value="KAL0635677.1"/>
    <property type="molecule type" value="Genomic_DNA"/>
</dbReference>
<dbReference type="PANTHER" id="PTHR10869:SF241">
    <property type="entry name" value="FE2OG DIOXYGENASE DOMAIN-CONTAINING PROTEIN"/>
    <property type="match status" value="1"/>
</dbReference>
<evidence type="ECO:0000256" key="4">
    <source>
        <dbReference type="ARBA" id="ARBA00023002"/>
    </source>
</evidence>
<evidence type="ECO:0000313" key="7">
    <source>
        <dbReference type="EMBL" id="KAL0635677.1"/>
    </source>
</evidence>
<reference evidence="7 8" key="1">
    <citation type="submission" date="2024-02" db="EMBL/GenBank/DDBJ databases">
        <title>Discinaceae phylogenomics.</title>
        <authorList>
            <person name="Dirks A.C."/>
            <person name="James T.Y."/>
        </authorList>
    </citation>
    <scope>NUCLEOTIDE SEQUENCE [LARGE SCALE GENOMIC DNA]</scope>
    <source>
        <strain evidence="7 8">ACD0624</strain>
    </source>
</reference>